<comment type="subunit">
    <text evidence="2">Interacts transiently with the RNA polymerase catalytic core formed by RpoA, RpoB, RpoC and RpoZ (2 alpha, 1 beta, 1 beta' and 1 omega subunit) to form the RNA polymerase holoenzyme that can initiate transcription.</text>
</comment>
<dbReference type="RefSeq" id="WP_416344360.1">
    <property type="nucleotide sequence ID" value="NZ_JALQCY010000003.1"/>
</dbReference>
<proteinExistence type="inferred from homology"/>
<dbReference type="Gene3D" id="1.10.1740.10">
    <property type="match status" value="1"/>
</dbReference>
<dbReference type="Gene3D" id="1.10.10.10">
    <property type="entry name" value="Winged helix-like DNA-binding domain superfamily/Winged helix DNA-binding domain"/>
    <property type="match status" value="1"/>
</dbReference>
<dbReference type="SUPFAM" id="SSF88659">
    <property type="entry name" value="Sigma3 and sigma4 domains of RNA polymerase sigma factors"/>
    <property type="match status" value="1"/>
</dbReference>
<feature type="domain" description="RNA polymerase sigma factor 70 region 4 type 2" evidence="7">
    <location>
        <begin position="115"/>
        <end position="165"/>
    </location>
</feature>
<keyword evidence="9" id="KW-1185">Reference proteome</keyword>
<evidence type="ECO:0000256" key="1">
    <source>
        <dbReference type="ARBA" id="ARBA00010641"/>
    </source>
</evidence>
<keyword evidence="3" id="KW-0805">Transcription regulation</keyword>
<comment type="similarity">
    <text evidence="1">Belongs to the sigma-70 factor family. ECF subfamily.</text>
</comment>
<keyword evidence="5" id="KW-0804">Transcription</keyword>
<sequence length="292" mass="31465">MSAETLAESFETYRPHLRSVAYRVLGSSADAEDAVQDAWVRAHSAGTTGVENLGGWLTTIVARVSLNLLRSRSTRREAAWESVGGAHLPDLLVSPVEDLDDPERRAVESDELGVALLVVLDALTPAERVAFVLHDQFSVPFEEIAPVVDRSVAATRQLASRARRKVRDAVPPQDDVARRREVVTAWLAASQAGDFDGLVALLDPEVTLRVDYGPGGLTRMLRGVSAVAEQARLHFGTARSSRLALVNGSPGLVSVLDDGTVFSVLAFTVRDGRVAGIDILSDRSRLAGVRLR</sequence>
<protein>
    <submittedName>
        <fullName evidence="8">Sigma-70 family RNA polymerase sigma factor</fullName>
    </submittedName>
</protein>
<dbReference type="EMBL" id="JALQCY010000003">
    <property type="protein sequence ID" value="MCK9794522.1"/>
    <property type="molecule type" value="Genomic_DNA"/>
</dbReference>
<dbReference type="Pfam" id="PF04542">
    <property type="entry name" value="Sigma70_r2"/>
    <property type="match status" value="1"/>
</dbReference>
<dbReference type="Proteomes" id="UP001651050">
    <property type="component" value="Unassembled WGS sequence"/>
</dbReference>
<evidence type="ECO:0000313" key="8">
    <source>
        <dbReference type="EMBL" id="MCK9794522.1"/>
    </source>
</evidence>
<dbReference type="SUPFAM" id="SSF88946">
    <property type="entry name" value="Sigma2 domain of RNA polymerase sigma factors"/>
    <property type="match status" value="1"/>
</dbReference>
<dbReference type="InterPro" id="IPR032710">
    <property type="entry name" value="NTF2-like_dom_sf"/>
</dbReference>
<dbReference type="InterPro" id="IPR052704">
    <property type="entry name" value="ECF_Sigma-70_Domain"/>
</dbReference>
<dbReference type="NCBIfam" id="TIGR02937">
    <property type="entry name" value="sigma70-ECF"/>
    <property type="match status" value="1"/>
</dbReference>
<dbReference type="SUPFAM" id="SSF54427">
    <property type="entry name" value="NTF2-like"/>
    <property type="match status" value="1"/>
</dbReference>
<gene>
    <name evidence="8" type="ORF">M1843_12270</name>
</gene>
<dbReference type="PANTHER" id="PTHR30173">
    <property type="entry name" value="SIGMA 19 FACTOR"/>
    <property type="match status" value="1"/>
</dbReference>
<name>A0ABT0J4X5_9MICO</name>
<dbReference type="InterPro" id="IPR013249">
    <property type="entry name" value="RNA_pol_sigma70_r4_t2"/>
</dbReference>
<evidence type="ECO:0000256" key="5">
    <source>
        <dbReference type="ARBA" id="ARBA00023163"/>
    </source>
</evidence>
<accession>A0ABT0J4X5</accession>
<evidence type="ECO:0000256" key="4">
    <source>
        <dbReference type="ARBA" id="ARBA00023082"/>
    </source>
</evidence>
<evidence type="ECO:0000256" key="2">
    <source>
        <dbReference type="ARBA" id="ARBA00011344"/>
    </source>
</evidence>
<keyword evidence="4" id="KW-0731">Sigma factor</keyword>
<feature type="domain" description="RNA polymerase sigma-70 region 2" evidence="6">
    <location>
        <begin position="10"/>
        <end position="73"/>
    </location>
</feature>
<dbReference type="InterPro" id="IPR013324">
    <property type="entry name" value="RNA_pol_sigma_r3/r4-like"/>
</dbReference>
<evidence type="ECO:0000313" key="9">
    <source>
        <dbReference type="Proteomes" id="UP001651050"/>
    </source>
</evidence>
<evidence type="ECO:0000259" key="6">
    <source>
        <dbReference type="Pfam" id="PF04542"/>
    </source>
</evidence>
<comment type="caution">
    <text evidence="8">The sequence shown here is derived from an EMBL/GenBank/DDBJ whole genome shotgun (WGS) entry which is preliminary data.</text>
</comment>
<dbReference type="Gene3D" id="3.10.450.50">
    <property type="match status" value="1"/>
</dbReference>
<reference evidence="8 9" key="1">
    <citation type="submission" date="2022-02" db="EMBL/GenBank/DDBJ databases">
        <title>The car tank lid bacteriome: a reservoir of bacteria with potential in bioremediation of fuel.</title>
        <authorList>
            <person name="Vidal-Verdu A."/>
            <person name="Gomez-Martinez D."/>
            <person name="Latorre-Perez A."/>
            <person name="Pereto J."/>
            <person name="Porcar M."/>
        </authorList>
    </citation>
    <scope>NUCLEOTIDE SEQUENCE [LARGE SCALE GENOMIC DNA]</scope>
    <source>
        <strain evidence="8 9">4D.3</strain>
    </source>
</reference>
<dbReference type="InterPro" id="IPR014284">
    <property type="entry name" value="RNA_pol_sigma-70_dom"/>
</dbReference>
<evidence type="ECO:0000259" key="7">
    <source>
        <dbReference type="Pfam" id="PF08281"/>
    </source>
</evidence>
<dbReference type="Pfam" id="PF08281">
    <property type="entry name" value="Sigma70_r4_2"/>
    <property type="match status" value="1"/>
</dbReference>
<dbReference type="InterPro" id="IPR036388">
    <property type="entry name" value="WH-like_DNA-bd_sf"/>
</dbReference>
<organism evidence="8 9">
    <name type="scientific">Isoptericola peretonis</name>
    <dbReference type="NCBI Taxonomy" id="2918523"/>
    <lineage>
        <taxon>Bacteria</taxon>
        <taxon>Bacillati</taxon>
        <taxon>Actinomycetota</taxon>
        <taxon>Actinomycetes</taxon>
        <taxon>Micrococcales</taxon>
        <taxon>Promicromonosporaceae</taxon>
        <taxon>Isoptericola</taxon>
    </lineage>
</organism>
<dbReference type="InterPro" id="IPR013325">
    <property type="entry name" value="RNA_pol_sigma_r2"/>
</dbReference>
<dbReference type="PANTHER" id="PTHR30173:SF43">
    <property type="entry name" value="ECF RNA POLYMERASE SIGMA FACTOR SIGI-RELATED"/>
    <property type="match status" value="1"/>
</dbReference>
<dbReference type="InterPro" id="IPR007627">
    <property type="entry name" value="RNA_pol_sigma70_r2"/>
</dbReference>
<evidence type="ECO:0000256" key="3">
    <source>
        <dbReference type="ARBA" id="ARBA00023015"/>
    </source>
</evidence>